<accession>A0A0F9DEU9</accession>
<dbReference type="AlphaFoldDB" id="A0A0F9DEU9"/>
<evidence type="ECO:0000313" key="1">
    <source>
        <dbReference type="EMBL" id="KKL60179.1"/>
    </source>
</evidence>
<proteinExistence type="predicted"/>
<name>A0A0F9DEU9_9ZZZZ</name>
<comment type="caution">
    <text evidence="1">The sequence shown here is derived from an EMBL/GenBank/DDBJ whole genome shotgun (WGS) entry which is preliminary data.</text>
</comment>
<dbReference type="EMBL" id="LAZR01029239">
    <property type="protein sequence ID" value="KKL60179.1"/>
    <property type="molecule type" value="Genomic_DNA"/>
</dbReference>
<feature type="non-terminal residue" evidence="1">
    <location>
        <position position="30"/>
    </location>
</feature>
<gene>
    <name evidence="1" type="ORF">LCGC14_2207950</name>
</gene>
<sequence length="30" mass="3770">MPTEQYVVIRYCEPPQWRELRFKEEDLNTV</sequence>
<protein>
    <submittedName>
        <fullName evidence="1">Uncharacterized protein</fullName>
    </submittedName>
</protein>
<organism evidence="1">
    <name type="scientific">marine sediment metagenome</name>
    <dbReference type="NCBI Taxonomy" id="412755"/>
    <lineage>
        <taxon>unclassified sequences</taxon>
        <taxon>metagenomes</taxon>
        <taxon>ecological metagenomes</taxon>
    </lineage>
</organism>
<reference evidence="1" key="1">
    <citation type="journal article" date="2015" name="Nature">
        <title>Complex archaea that bridge the gap between prokaryotes and eukaryotes.</title>
        <authorList>
            <person name="Spang A."/>
            <person name="Saw J.H."/>
            <person name="Jorgensen S.L."/>
            <person name="Zaremba-Niedzwiedzka K."/>
            <person name="Martijn J."/>
            <person name="Lind A.E."/>
            <person name="van Eijk R."/>
            <person name="Schleper C."/>
            <person name="Guy L."/>
            <person name="Ettema T.J."/>
        </authorList>
    </citation>
    <scope>NUCLEOTIDE SEQUENCE</scope>
</reference>